<name>F8FC26_PAEMK</name>
<feature type="domain" description="PPM-type phosphatase" evidence="1">
    <location>
        <begin position="7"/>
        <end position="247"/>
    </location>
</feature>
<dbReference type="Gene3D" id="3.60.40.10">
    <property type="entry name" value="PPM-type phosphatase domain"/>
    <property type="match status" value="1"/>
</dbReference>
<dbReference type="PANTHER" id="PTHR47992">
    <property type="entry name" value="PROTEIN PHOSPHATASE"/>
    <property type="match status" value="1"/>
</dbReference>
<reference evidence="3" key="1">
    <citation type="submission" date="2011-06" db="EMBL/GenBank/DDBJ databases">
        <title>Complete genome sequence of Paenibacillus mucilaginosus KNP414.</title>
        <authorList>
            <person name="Wang J."/>
            <person name="Hu S."/>
            <person name="Hu X."/>
            <person name="Zhang B."/>
            <person name="Dong D."/>
            <person name="Zhang S."/>
            <person name="Zhao K."/>
            <person name="Wu D."/>
        </authorList>
    </citation>
    <scope>NUCLEOTIDE SEQUENCE [LARGE SCALE GENOMIC DNA]</scope>
    <source>
        <strain evidence="3">KNP414</strain>
    </source>
</reference>
<dbReference type="SMART" id="SM00331">
    <property type="entry name" value="PP2C_SIG"/>
    <property type="match status" value="1"/>
</dbReference>
<dbReference type="NCBIfam" id="NF033484">
    <property type="entry name" value="Stp1_PP2C_phos"/>
    <property type="match status" value="1"/>
</dbReference>
<dbReference type="HOGENOM" id="CLU_034545_4_1_9"/>
<sequence length="261" mass="28262">MNQSMLRLCYLSDIGRVRTVNEDRAVVKEDLNGWSLAIVADGMGGHQAGDIASQMAVELIQVGIQFLDAGVSSEERQRQLKSAIEVANEKVFEFASQREHYHGMGTTVVAALASPDRAVIAHIGDSRAYRIGGGRIEQLTEDHSLVNELVKSGQISREEASHHPRRNVLTRALGTEPTIEVDVQEVSWQKGDLLLLCSDGLCGLVDDERILEAASGPEELEEKARRLIKEALDAGGDDNVTVVLVANDGAGPEISNDGEAR</sequence>
<dbReference type="InterPro" id="IPR001932">
    <property type="entry name" value="PPM-type_phosphatase-like_dom"/>
</dbReference>
<reference evidence="2 3" key="2">
    <citation type="journal article" date="2013" name="Genome Announc.">
        <title>Genome Sequence of Growth-Improving Paenibacillus mucilaginosus Strain KNP414.</title>
        <authorList>
            <person name="Lu J.J."/>
            <person name="Wang J.F."/>
            <person name="Hu X.F."/>
        </authorList>
    </citation>
    <scope>NUCLEOTIDE SEQUENCE [LARGE SCALE GENOMIC DNA]</scope>
    <source>
        <strain evidence="2 3">KNP414</strain>
    </source>
</reference>
<dbReference type="Pfam" id="PF13672">
    <property type="entry name" value="PP2C_2"/>
    <property type="match status" value="1"/>
</dbReference>
<dbReference type="SUPFAM" id="SSF81606">
    <property type="entry name" value="PP2C-like"/>
    <property type="match status" value="1"/>
</dbReference>
<evidence type="ECO:0000259" key="1">
    <source>
        <dbReference type="PROSITE" id="PS51746"/>
    </source>
</evidence>
<accession>F8FC26</accession>
<dbReference type="CDD" id="cd00143">
    <property type="entry name" value="PP2Cc"/>
    <property type="match status" value="1"/>
</dbReference>
<gene>
    <name evidence="2" type="ordered locus">KNP414_05903</name>
</gene>
<organism evidence="2 3">
    <name type="scientific">Paenibacillus mucilaginosus (strain KNP414)</name>
    <dbReference type="NCBI Taxonomy" id="1036673"/>
    <lineage>
        <taxon>Bacteria</taxon>
        <taxon>Bacillati</taxon>
        <taxon>Bacillota</taxon>
        <taxon>Bacilli</taxon>
        <taxon>Bacillales</taxon>
        <taxon>Paenibacillaceae</taxon>
        <taxon>Paenibacillus</taxon>
    </lineage>
</organism>
<proteinExistence type="predicted"/>
<dbReference type="AlphaFoldDB" id="F8FC26"/>
<evidence type="ECO:0000313" key="2">
    <source>
        <dbReference type="EMBL" id="AEI44427.1"/>
    </source>
</evidence>
<dbReference type="InterPro" id="IPR036457">
    <property type="entry name" value="PPM-type-like_dom_sf"/>
</dbReference>
<dbReference type="GO" id="GO:0004722">
    <property type="term" value="F:protein serine/threonine phosphatase activity"/>
    <property type="evidence" value="ECO:0007669"/>
    <property type="project" value="InterPro"/>
</dbReference>
<evidence type="ECO:0000313" key="3">
    <source>
        <dbReference type="Proteomes" id="UP000006620"/>
    </source>
</evidence>
<dbReference type="PROSITE" id="PS51746">
    <property type="entry name" value="PPM_2"/>
    <property type="match status" value="1"/>
</dbReference>
<dbReference type="Proteomes" id="UP000006620">
    <property type="component" value="Chromosome"/>
</dbReference>
<dbReference type="InterPro" id="IPR015655">
    <property type="entry name" value="PP2C"/>
</dbReference>
<dbReference type="SMART" id="SM00332">
    <property type="entry name" value="PP2Cc"/>
    <property type="match status" value="1"/>
</dbReference>
<dbReference type="EMBL" id="CP002869">
    <property type="protein sequence ID" value="AEI44427.1"/>
    <property type="molecule type" value="Genomic_DNA"/>
</dbReference>
<dbReference type="PATRIC" id="fig|1036673.3.peg.5491"/>
<protein>
    <submittedName>
        <fullName evidence="2">PrpC</fullName>
    </submittedName>
</protein>
<dbReference type="KEGG" id="pms:KNP414_05903"/>